<feature type="compositionally biased region" description="Pro residues" evidence="1">
    <location>
        <begin position="1"/>
        <end position="10"/>
    </location>
</feature>
<evidence type="ECO:0000313" key="2">
    <source>
        <dbReference type="EMBL" id="MFD1912758.1"/>
    </source>
</evidence>
<evidence type="ECO:0000256" key="1">
    <source>
        <dbReference type="SAM" id="MobiDB-lite"/>
    </source>
</evidence>
<protein>
    <submittedName>
        <fullName evidence="2">Uncharacterized protein</fullName>
    </submittedName>
</protein>
<comment type="caution">
    <text evidence="2">The sequence shown here is derived from an EMBL/GenBank/DDBJ whole genome shotgun (WGS) entry which is preliminary data.</text>
</comment>
<organism evidence="2 3">
    <name type="scientific">Halodurantibacterium flavum</name>
    <dbReference type="NCBI Taxonomy" id="1382802"/>
    <lineage>
        <taxon>Bacteria</taxon>
        <taxon>Pseudomonadati</taxon>
        <taxon>Pseudomonadota</taxon>
        <taxon>Alphaproteobacteria</taxon>
        <taxon>Rhodobacterales</taxon>
        <taxon>Paracoccaceae</taxon>
        <taxon>Halodurantibacterium</taxon>
    </lineage>
</organism>
<keyword evidence="3" id="KW-1185">Reference proteome</keyword>
<dbReference type="EMBL" id="JBHUGH010000009">
    <property type="protein sequence ID" value="MFD1912758.1"/>
    <property type="molecule type" value="Genomic_DNA"/>
</dbReference>
<accession>A0ABW4S6Q9</accession>
<dbReference type="RefSeq" id="WP_390261523.1">
    <property type="nucleotide sequence ID" value="NZ_JBHUGH010000009.1"/>
</dbReference>
<feature type="region of interest" description="Disordered" evidence="1">
    <location>
        <begin position="1"/>
        <end position="61"/>
    </location>
</feature>
<feature type="compositionally biased region" description="Polar residues" evidence="1">
    <location>
        <begin position="44"/>
        <end position="61"/>
    </location>
</feature>
<proteinExistence type="predicted"/>
<reference evidence="3" key="1">
    <citation type="journal article" date="2019" name="Int. J. Syst. Evol. Microbiol.">
        <title>The Global Catalogue of Microorganisms (GCM) 10K type strain sequencing project: providing services to taxonomists for standard genome sequencing and annotation.</title>
        <authorList>
            <consortium name="The Broad Institute Genomics Platform"/>
            <consortium name="The Broad Institute Genome Sequencing Center for Infectious Disease"/>
            <person name="Wu L."/>
            <person name="Ma J."/>
        </authorList>
    </citation>
    <scope>NUCLEOTIDE SEQUENCE [LARGE SCALE GENOMIC DNA]</scope>
    <source>
        <strain evidence="3">CGMCC 4.7242</strain>
    </source>
</reference>
<sequence>MSSKMPPVPPKNQSDKGPGDSKTAPGDLTPAIDERDRNTEEQGRQGNIKQNTTNKGHQQGR</sequence>
<dbReference type="Proteomes" id="UP001597353">
    <property type="component" value="Unassembled WGS sequence"/>
</dbReference>
<gene>
    <name evidence="2" type="ORF">ACFSGJ_11105</name>
</gene>
<evidence type="ECO:0000313" key="3">
    <source>
        <dbReference type="Proteomes" id="UP001597353"/>
    </source>
</evidence>
<feature type="compositionally biased region" description="Basic and acidic residues" evidence="1">
    <location>
        <begin position="32"/>
        <end position="43"/>
    </location>
</feature>
<name>A0ABW4S6Q9_9RHOB</name>